<evidence type="ECO:0000256" key="2">
    <source>
        <dbReference type="ARBA" id="ARBA00023315"/>
    </source>
</evidence>
<dbReference type="PANTHER" id="PTHR43877">
    <property type="entry name" value="AMINOALKYLPHOSPHONATE N-ACETYLTRANSFERASE-RELATED-RELATED"/>
    <property type="match status" value="1"/>
</dbReference>
<keyword evidence="1" id="KW-0808">Transferase</keyword>
<dbReference type="PROSITE" id="PS51186">
    <property type="entry name" value="GNAT"/>
    <property type="match status" value="2"/>
</dbReference>
<dbReference type="InterPro" id="IPR000182">
    <property type="entry name" value="GNAT_dom"/>
</dbReference>
<organism evidence="4 5">
    <name type="scientific">Paenibacillus selenitireducens</name>
    <dbReference type="NCBI Taxonomy" id="1324314"/>
    <lineage>
        <taxon>Bacteria</taxon>
        <taxon>Bacillati</taxon>
        <taxon>Bacillota</taxon>
        <taxon>Bacilli</taxon>
        <taxon>Bacillales</taxon>
        <taxon>Paenibacillaceae</taxon>
        <taxon>Paenibacillus</taxon>
    </lineage>
</organism>
<evidence type="ECO:0000313" key="4">
    <source>
        <dbReference type="EMBL" id="OPA77414.1"/>
    </source>
</evidence>
<sequence length="326" mass="37229">MNIVIRPMVVPNDYDDVVKLFNVVSSELLTVQELADEDALIPVVGSLSRDEDGRLTGHDRPRWIAEDSEGRTLGYAHAWRAPWSSPGVLYEQVIVDPSERNKGVGTALYDVLVTYSSKVQASRVVFDIRDDDPASLQFATRRGYKQERHLFESRMEIDDRRGMESAEQIPFHDSTFQIVTLADMPGEEFEQRLYDLYHATHEDIPGFEGEYMWYSEWRKRTIDKDDFDRSLVIVALDGVRPIGVVQLTAHPESQSLYNSFTGVDAAYRGQGIARAMKVQSILVAYQRGYRYIRTNNDSLNLPMLKINQSLGYKPVPGYYAMTRSLN</sequence>
<protein>
    <recommendedName>
        <fullName evidence="3">N-acetyltransferase domain-containing protein</fullName>
    </recommendedName>
</protein>
<dbReference type="Proteomes" id="UP000190188">
    <property type="component" value="Unassembled WGS sequence"/>
</dbReference>
<dbReference type="CDD" id="cd04301">
    <property type="entry name" value="NAT_SF"/>
    <property type="match status" value="2"/>
</dbReference>
<dbReference type="InterPro" id="IPR050832">
    <property type="entry name" value="Bact_Acetyltransf"/>
</dbReference>
<feature type="domain" description="N-acetyltransferase" evidence="3">
    <location>
        <begin position="194"/>
        <end position="326"/>
    </location>
</feature>
<dbReference type="STRING" id="1324314.BVG16_13210"/>
<dbReference type="RefSeq" id="WP_078499156.1">
    <property type="nucleotide sequence ID" value="NZ_MSZX01000005.1"/>
</dbReference>
<accession>A0A1T2XBY8</accession>
<reference evidence="4 5" key="1">
    <citation type="submission" date="2017-01" db="EMBL/GenBank/DDBJ databases">
        <title>Genome analysis of Paenibacillus selenitrireducens ES3-24.</title>
        <authorList>
            <person name="Xu D."/>
            <person name="Yao R."/>
            <person name="Zheng S."/>
        </authorList>
    </citation>
    <scope>NUCLEOTIDE SEQUENCE [LARGE SCALE GENOMIC DNA]</scope>
    <source>
        <strain evidence="4 5">ES3-24</strain>
    </source>
</reference>
<dbReference type="Gene3D" id="3.40.630.30">
    <property type="match status" value="1"/>
</dbReference>
<dbReference type="Pfam" id="PF00583">
    <property type="entry name" value="Acetyltransf_1"/>
    <property type="match status" value="2"/>
</dbReference>
<comment type="caution">
    <text evidence="4">The sequence shown here is derived from an EMBL/GenBank/DDBJ whole genome shotgun (WGS) entry which is preliminary data.</text>
</comment>
<evidence type="ECO:0000313" key="5">
    <source>
        <dbReference type="Proteomes" id="UP000190188"/>
    </source>
</evidence>
<evidence type="ECO:0000256" key="1">
    <source>
        <dbReference type="ARBA" id="ARBA00022679"/>
    </source>
</evidence>
<dbReference type="OrthoDB" id="4140682at2"/>
<feature type="domain" description="N-acetyltransferase" evidence="3">
    <location>
        <begin position="3"/>
        <end position="164"/>
    </location>
</feature>
<dbReference type="AlphaFoldDB" id="A0A1T2XBY8"/>
<dbReference type="PANTHER" id="PTHR43877:SF6">
    <property type="entry name" value="GCN5-RELATED N-ACETYLTRANSFERASE"/>
    <property type="match status" value="1"/>
</dbReference>
<dbReference type="GO" id="GO:0016747">
    <property type="term" value="F:acyltransferase activity, transferring groups other than amino-acyl groups"/>
    <property type="evidence" value="ECO:0007669"/>
    <property type="project" value="InterPro"/>
</dbReference>
<dbReference type="InterPro" id="IPR016181">
    <property type="entry name" value="Acyl_CoA_acyltransferase"/>
</dbReference>
<dbReference type="SUPFAM" id="SSF55729">
    <property type="entry name" value="Acyl-CoA N-acyltransferases (Nat)"/>
    <property type="match status" value="2"/>
</dbReference>
<keyword evidence="2" id="KW-0012">Acyltransferase</keyword>
<gene>
    <name evidence="4" type="ORF">BVG16_13210</name>
</gene>
<proteinExistence type="predicted"/>
<dbReference type="EMBL" id="MSZX01000005">
    <property type="protein sequence ID" value="OPA77414.1"/>
    <property type="molecule type" value="Genomic_DNA"/>
</dbReference>
<name>A0A1T2XBY8_9BACL</name>
<evidence type="ECO:0000259" key="3">
    <source>
        <dbReference type="PROSITE" id="PS51186"/>
    </source>
</evidence>
<keyword evidence="5" id="KW-1185">Reference proteome</keyword>